<evidence type="ECO:0000256" key="2">
    <source>
        <dbReference type="SAM" id="SignalP"/>
    </source>
</evidence>
<evidence type="ECO:0000313" key="4">
    <source>
        <dbReference type="EMBL" id="MXV51179.1"/>
    </source>
</evidence>
<dbReference type="Proteomes" id="UP000466586">
    <property type="component" value="Unassembled WGS sequence"/>
</dbReference>
<dbReference type="PANTHER" id="PTHR39200:SF1">
    <property type="entry name" value="AUTO-TRANSPORTER ADHESIN HEAD GIN DOMAIN-CONTAINING PROTEIN-RELATED"/>
    <property type="match status" value="1"/>
</dbReference>
<dbReference type="AlphaFoldDB" id="A0A7K1YAP6"/>
<feature type="chain" id="PRO_5029515121" description="Putative auto-transporter adhesin head GIN domain-containing protein" evidence="2">
    <location>
        <begin position="19"/>
        <end position="239"/>
    </location>
</feature>
<dbReference type="RefSeq" id="WP_160844367.1">
    <property type="nucleotide sequence ID" value="NZ_WVHT01000004.1"/>
</dbReference>
<feature type="compositionally biased region" description="Polar residues" evidence="1">
    <location>
        <begin position="223"/>
        <end position="233"/>
    </location>
</feature>
<name>A0A7K1YAP6_9SPHI</name>
<evidence type="ECO:0000259" key="3">
    <source>
        <dbReference type="Pfam" id="PF10988"/>
    </source>
</evidence>
<feature type="domain" description="Putative auto-transporter adhesin head GIN" evidence="3">
    <location>
        <begin position="41"/>
        <end position="222"/>
    </location>
</feature>
<accession>A0A7K1YAP6</accession>
<comment type="caution">
    <text evidence="4">The sequence shown here is derived from an EMBL/GenBank/DDBJ whole genome shotgun (WGS) entry which is preliminary data.</text>
</comment>
<feature type="signal peptide" evidence="2">
    <location>
        <begin position="1"/>
        <end position="18"/>
    </location>
</feature>
<dbReference type="PANTHER" id="PTHR39200">
    <property type="entry name" value="HYPOTHETICAL EXPORTED PROTEIN"/>
    <property type="match status" value="1"/>
</dbReference>
<gene>
    <name evidence="4" type="ORF">GS399_09380</name>
</gene>
<dbReference type="Gene3D" id="2.160.20.120">
    <property type="match status" value="1"/>
</dbReference>
<sequence length="239" mass="25469">MKSKLLLFFFASIVILNAGCNNVGCITGSGKQVSQTREIGDFRMLKASGSMKVFIRQDSAQSVKITADDNIIDHIESRVKGNTLEIGMERGMYCTEGDITVYISSKYFNGLDASGANEIVTEGKFNTENFDLDLSGSNKVKLDLNAADVRTQASGSSEIVLSGQARSHTLSMSGSGEVNALNFTVGEYKIESSGASKCSINVLKSLKVNSSGSSEIVYRGSPSVVNNDNSGASSIKRVD</sequence>
<reference evidence="4 5" key="1">
    <citation type="submission" date="2019-11" db="EMBL/GenBank/DDBJ databases">
        <title>Pedobacter sp. HMF7647 Genome sequencing and assembly.</title>
        <authorList>
            <person name="Kang H."/>
            <person name="Kim H."/>
            <person name="Joh K."/>
        </authorList>
    </citation>
    <scope>NUCLEOTIDE SEQUENCE [LARGE SCALE GENOMIC DNA]</scope>
    <source>
        <strain evidence="4 5">HMF7647</strain>
    </source>
</reference>
<dbReference type="Pfam" id="PF10988">
    <property type="entry name" value="DUF2807"/>
    <property type="match status" value="1"/>
</dbReference>
<dbReference type="EMBL" id="WVHT01000004">
    <property type="protein sequence ID" value="MXV51179.1"/>
    <property type="molecule type" value="Genomic_DNA"/>
</dbReference>
<dbReference type="InterPro" id="IPR021255">
    <property type="entry name" value="DUF2807"/>
</dbReference>
<keyword evidence="5" id="KW-1185">Reference proteome</keyword>
<organism evidence="4 5">
    <name type="scientific">Hufsiella arboris</name>
    <dbReference type="NCBI Taxonomy" id="2695275"/>
    <lineage>
        <taxon>Bacteria</taxon>
        <taxon>Pseudomonadati</taxon>
        <taxon>Bacteroidota</taxon>
        <taxon>Sphingobacteriia</taxon>
        <taxon>Sphingobacteriales</taxon>
        <taxon>Sphingobacteriaceae</taxon>
        <taxon>Hufsiella</taxon>
    </lineage>
</organism>
<evidence type="ECO:0000256" key="1">
    <source>
        <dbReference type="SAM" id="MobiDB-lite"/>
    </source>
</evidence>
<proteinExistence type="predicted"/>
<protein>
    <recommendedName>
        <fullName evidence="3">Putative auto-transporter adhesin head GIN domain-containing protein</fullName>
    </recommendedName>
</protein>
<evidence type="ECO:0000313" key="5">
    <source>
        <dbReference type="Proteomes" id="UP000466586"/>
    </source>
</evidence>
<feature type="region of interest" description="Disordered" evidence="1">
    <location>
        <begin position="220"/>
        <end position="239"/>
    </location>
</feature>
<keyword evidence="2" id="KW-0732">Signal</keyword>